<evidence type="ECO:0000313" key="10">
    <source>
        <dbReference type="Proteomes" id="UP000586042"/>
    </source>
</evidence>
<sequence length="331" mass="34429">MWGGSRILEHKCDTVWHVNEPGTGPVRPEGQITALRPGDTVAVVAPSGPPDATLLKRGIQRLEGLGLKVAAGGRVLDRQELPYLAGSDEGRAADLQAAWCDPAVSAVFCARGGYGAARLLGLIDWDAMRAAGPKTLVGSSDITALHHVFAAELGVPTLHGPMPACDTIAGESGPEPVSWENFQAALAGRAPAVTGELVLSPGRAEGVLTGGNLSLLAAMCGTRHHPSFDGRIVLLEDIGEEPYRIDRMLTQLLQAGAFDGVRGLVLGSWVDCGDPYPVLRDRLLPLGVPILAGLPVGHGSPQLSVWLGAPAVIDTESCSLAGPIRSGDQAR</sequence>
<dbReference type="Pfam" id="PF17676">
    <property type="entry name" value="Peptidase_S66C"/>
    <property type="match status" value="1"/>
</dbReference>
<evidence type="ECO:0000256" key="1">
    <source>
        <dbReference type="ARBA" id="ARBA00010233"/>
    </source>
</evidence>
<evidence type="ECO:0000259" key="8">
    <source>
        <dbReference type="Pfam" id="PF17676"/>
    </source>
</evidence>
<dbReference type="PANTHER" id="PTHR30237:SF2">
    <property type="entry name" value="MUREIN TETRAPEPTIDE CARBOXYPEPTIDASE"/>
    <property type="match status" value="1"/>
</dbReference>
<feature type="domain" description="LD-carboxypeptidase C-terminal" evidence="8">
    <location>
        <begin position="205"/>
        <end position="312"/>
    </location>
</feature>
<dbReference type="GO" id="GO:0006508">
    <property type="term" value="P:proteolysis"/>
    <property type="evidence" value="ECO:0007669"/>
    <property type="project" value="UniProtKB-KW"/>
</dbReference>
<evidence type="ECO:0000313" key="9">
    <source>
        <dbReference type="EMBL" id="NUW32170.1"/>
    </source>
</evidence>
<dbReference type="CDD" id="cd07025">
    <property type="entry name" value="Peptidase_S66"/>
    <property type="match status" value="1"/>
</dbReference>
<dbReference type="InterPro" id="IPR029062">
    <property type="entry name" value="Class_I_gatase-like"/>
</dbReference>
<evidence type="ECO:0000259" key="7">
    <source>
        <dbReference type="Pfam" id="PF02016"/>
    </source>
</evidence>
<keyword evidence="10" id="KW-1185">Reference proteome</keyword>
<keyword evidence="5" id="KW-0720">Serine protease</keyword>
<evidence type="ECO:0000256" key="2">
    <source>
        <dbReference type="ARBA" id="ARBA00022645"/>
    </source>
</evidence>
<reference evidence="9 10" key="1">
    <citation type="submission" date="2020-06" db="EMBL/GenBank/DDBJ databases">
        <title>Nonomuraea sp. SMC257, a novel actinomycete isolated from soil.</title>
        <authorList>
            <person name="Chanama M."/>
        </authorList>
    </citation>
    <scope>NUCLEOTIDE SEQUENCE [LARGE SCALE GENOMIC DNA]</scope>
    <source>
        <strain evidence="9 10">SMC257</strain>
    </source>
</reference>
<feature type="active site" description="Charge relay system" evidence="6">
    <location>
        <position position="298"/>
    </location>
</feature>
<keyword evidence="3" id="KW-0645">Protease</keyword>
<dbReference type="InterPro" id="IPR027478">
    <property type="entry name" value="LdcA_N"/>
</dbReference>
<comment type="similarity">
    <text evidence="1">Belongs to the peptidase S66 family.</text>
</comment>
<dbReference type="InterPro" id="IPR040449">
    <property type="entry name" value="Peptidase_S66_N"/>
</dbReference>
<dbReference type="GO" id="GO:0004180">
    <property type="term" value="F:carboxypeptidase activity"/>
    <property type="evidence" value="ECO:0007669"/>
    <property type="project" value="UniProtKB-KW"/>
</dbReference>
<protein>
    <submittedName>
        <fullName evidence="9">LD-carboxypeptidase</fullName>
    </submittedName>
</protein>
<dbReference type="GO" id="GO:0008236">
    <property type="term" value="F:serine-type peptidase activity"/>
    <property type="evidence" value="ECO:0007669"/>
    <property type="project" value="UniProtKB-KW"/>
</dbReference>
<dbReference type="SUPFAM" id="SSF52317">
    <property type="entry name" value="Class I glutamine amidotransferase-like"/>
    <property type="match status" value="1"/>
</dbReference>
<evidence type="ECO:0000256" key="3">
    <source>
        <dbReference type="ARBA" id="ARBA00022670"/>
    </source>
</evidence>
<dbReference type="Gene3D" id="3.50.30.60">
    <property type="entry name" value="LD-carboxypeptidase A C-terminal domain-like"/>
    <property type="match status" value="1"/>
</dbReference>
<evidence type="ECO:0000256" key="5">
    <source>
        <dbReference type="ARBA" id="ARBA00022825"/>
    </source>
</evidence>
<gene>
    <name evidence="9" type="ORF">HTZ77_12105</name>
</gene>
<feature type="active site" description="Nucleophile" evidence="6">
    <location>
        <position position="140"/>
    </location>
</feature>
<keyword evidence="2 9" id="KW-0121">Carboxypeptidase</keyword>
<dbReference type="Gene3D" id="3.40.50.10740">
    <property type="entry name" value="Class I glutamine amidotransferase-like"/>
    <property type="match status" value="1"/>
</dbReference>
<dbReference type="PIRSF" id="PIRSF028757">
    <property type="entry name" value="LD-carboxypeptidase"/>
    <property type="match status" value="1"/>
</dbReference>
<dbReference type="EMBL" id="JABWGN010000004">
    <property type="protein sequence ID" value="NUW32170.1"/>
    <property type="molecule type" value="Genomic_DNA"/>
</dbReference>
<proteinExistence type="inferred from homology"/>
<dbReference type="InterPro" id="IPR003507">
    <property type="entry name" value="S66_fam"/>
</dbReference>
<comment type="caution">
    <text evidence="9">The sequence shown here is derived from an EMBL/GenBank/DDBJ whole genome shotgun (WGS) entry which is preliminary data.</text>
</comment>
<dbReference type="SUPFAM" id="SSF141986">
    <property type="entry name" value="LD-carboxypeptidase A C-terminal domain-like"/>
    <property type="match status" value="1"/>
</dbReference>
<dbReference type="Pfam" id="PF02016">
    <property type="entry name" value="Peptidase_S66"/>
    <property type="match status" value="1"/>
</dbReference>
<evidence type="ECO:0000256" key="4">
    <source>
        <dbReference type="ARBA" id="ARBA00022801"/>
    </source>
</evidence>
<accession>A0A7Y6I7G9</accession>
<dbReference type="Proteomes" id="UP000586042">
    <property type="component" value="Unassembled WGS sequence"/>
</dbReference>
<dbReference type="AlphaFoldDB" id="A0A7Y6I7G9"/>
<feature type="domain" description="LD-carboxypeptidase N-terminal" evidence="7">
    <location>
        <begin position="41"/>
        <end position="160"/>
    </location>
</feature>
<feature type="active site" description="Charge relay system" evidence="6">
    <location>
        <position position="236"/>
    </location>
</feature>
<dbReference type="InterPro" id="IPR040921">
    <property type="entry name" value="Peptidase_S66C"/>
</dbReference>
<keyword evidence="4" id="KW-0378">Hydrolase</keyword>
<dbReference type="PANTHER" id="PTHR30237">
    <property type="entry name" value="MURAMOYLTETRAPEPTIDE CARBOXYPEPTIDASE"/>
    <property type="match status" value="1"/>
</dbReference>
<name>A0A7Y6I7G9_9ACTN</name>
<dbReference type="InterPro" id="IPR027461">
    <property type="entry name" value="Carboxypeptidase_A_C_sf"/>
</dbReference>
<evidence type="ECO:0000256" key="6">
    <source>
        <dbReference type="PIRSR" id="PIRSR028757-1"/>
    </source>
</evidence>
<organism evidence="9 10">
    <name type="scientific">Nonomuraea montanisoli</name>
    <dbReference type="NCBI Taxonomy" id="2741721"/>
    <lineage>
        <taxon>Bacteria</taxon>
        <taxon>Bacillati</taxon>
        <taxon>Actinomycetota</taxon>
        <taxon>Actinomycetes</taxon>
        <taxon>Streptosporangiales</taxon>
        <taxon>Streptosporangiaceae</taxon>
        <taxon>Nonomuraea</taxon>
    </lineage>
</organism>